<gene>
    <name evidence="3" type="ORF">RWH43_00530</name>
</gene>
<keyword evidence="2" id="KW-0812">Transmembrane</keyword>
<accession>A0ABU3RQQ2</accession>
<keyword evidence="2" id="KW-1133">Transmembrane helix</keyword>
<proteinExistence type="predicted"/>
<keyword evidence="4" id="KW-1185">Reference proteome</keyword>
<evidence type="ECO:0000313" key="3">
    <source>
        <dbReference type="EMBL" id="MDU0325228.1"/>
    </source>
</evidence>
<comment type="caution">
    <text evidence="3">The sequence shown here is derived from an EMBL/GenBank/DDBJ whole genome shotgun (WGS) entry which is preliminary data.</text>
</comment>
<feature type="region of interest" description="Disordered" evidence="1">
    <location>
        <begin position="60"/>
        <end position="91"/>
    </location>
</feature>
<evidence type="ECO:0008006" key="5">
    <source>
        <dbReference type="Google" id="ProtNLM"/>
    </source>
</evidence>
<sequence length="401" mass="41383">MIDQLTPDERAALRARIVGGARDIKPAGAHRGAWIAGSVAALLVVALAGGVAATTTLSAPPIANTPSPSPTATVAPVPTPTASQTPTPTAPPARIVAQPASRFSFGCADVAPFVASFFGGEVPEIASTIPRLTGNAWLPGPMQYSFEQAGALYCEFGELNGRSAEVSIVPDAEGVVEHHRAVLGDTCSAEFPCELIEGAFLSVVGTSDGEVGRTPEDDALSAVAASQIGDLIRASPPSASRWVPPTGSRALPGECATVLPPERLGPIVGIPGLKSVEDGWGGWSVQAWMLDGYWDAPLCHYYPASATNDLDTESVRVTWLPGGEWAFDAAVTGQPISATGGRTTDAARLSEGPLGGGTVYYADVLVDGNWVRVALPWSMTEGDRPAAVKSIAELVFEGVYG</sequence>
<keyword evidence="2" id="KW-0472">Membrane</keyword>
<evidence type="ECO:0000256" key="2">
    <source>
        <dbReference type="SAM" id="Phobius"/>
    </source>
</evidence>
<evidence type="ECO:0000256" key="1">
    <source>
        <dbReference type="SAM" id="MobiDB-lite"/>
    </source>
</evidence>
<feature type="transmembrane region" description="Helical" evidence="2">
    <location>
        <begin position="32"/>
        <end position="53"/>
    </location>
</feature>
<name>A0ABU3RQQ2_9MICO</name>
<dbReference type="Proteomes" id="UP001256673">
    <property type="component" value="Unassembled WGS sequence"/>
</dbReference>
<dbReference type="EMBL" id="JAWDIU010000001">
    <property type="protein sequence ID" value="MDU0325228.1"/>
    <property type="molecule type" value="Genomic_DNA"/>
</dbReference>
<organism evidence="3 4">
    <name type="scientific">Microbacterium algihabitans</name>
    <dbReference type="NCBI Taxonomy" id="3075992"/>
    <lineage>
        <taxon>Bacteria</taxon>
        <taxon>Bacillati</taxon>
        <taxon>Actinomycetota</taxon>
        <taxon>Actinomycetes</taxon>
        <taxon>Micrococcales</taxon>
        <taxon>Microbacteriaceae</taxon>
        <taxon>Microbacterium</taxon>
    </lineage>
</organism>
<feature type="compositionally biased region" description="Low complexity" evidence="1">
    <location>
        <begin position="60"/>
        <end position="87"/>
    </location>
</feature>
<evidence type="ECO:0000313" key="4">
    <source>
        <dbReference type="Proteomes" id="UP001256673"/>
    </source>
</evidence>
<protein>
    <recommendedName>
        <fullName evidence="5">DUF3558 domain-containing protein</fullName>
    </recommendedName>
</protein>
<dbReference type="RefSeq" id="WP_186325381.1">
    <property type="nucleotide sequence ID" value="NZ_JAWDIU010000001.1"/>
</dbReference>
<reference evidence="3 4" key="1">
    <citation type="submission" date="2023-09" db="EMBL/GenBank/DDBJ databases">
        <title>Microbacterium fusihabitans sp. nov., Microbacterium phycihabitans sp. nov., and Microbacterium cervinum sp. nov., isolated from dried seaweeds of beach.</title>
        <authorList>
            <person name="Lee S.D."/>
        </authorList>
    </citation>
    <scope>NUCLEOTIDE SEQUENCE [LARGE SCALE GENOMIC DNA]</scope>
    <source>
        <strain evidence="3 4">KSW2-21</strain>
    </source>
</reference>